<sequence length="69" mass="8148">MSHQAFSSTYPYKITYSPLFAAICDYVQLQRLYLMDVLKNCYQMQRNLFNSVVAEFARSFMQGKEHLNP</sequence>
<evidence type="ECO:0000313" key="1">
    <source>
        <dbReference type="EMBL" id="VFK33414.1"/>
    </source>
</evidence>
<reference evidence="1" key="1">
    <citation type="submission" date="2019-02" db="EMBL/GenBank/DDBJ databases">
        <authorList>
            <person name="Gruber-Vodicka R. H."/>
            <person name="Seah K. B. B."/>
        </authorList>
    </citation>
    <scope>NUCLEOTIDE SEQUENCE</scope>
    <source>
        <strain evidence="2">BECK_BZ198</strain>
        <strain evidence="1">BECK_BZ199</strain>
    </source>
</reference>
<evidence type="ECO:0000313" key="2">
    <source>
        <dbReference type="EMBL" id="VFK76156.1"/>
    </source>
</evidence>
<gene>
    <name evidence="2" type="ORF">BECKMB1821H_GA0114242_104413</name>
    <name evidence="1" type="ORF">BECKMB1821I_GA0114274_104513</name>
</gene>
<accession>A0A450XVS8</accession>
<name>A0A450XVS8_9GAMM</name>
<dbReference type="AlphaFoldDB" id="A0A450XVS8"/>
<dbReference type="EMBL" id="CAADGH010000044">
    <property type="protein sequence ID" value="VFK76156.1"/>
    <property type="molecule type" value="Genomic_DNA"/>
</dbReference>
<evidence type="ECO:0008006" key="3">
    <source>
        <dbReference type="Google" id="ProtNLM"/>
    </source>
</evidence>
<organism evidence="1">
    <name type="scientific">Candidatus Kentrum sp. MB</name>
    <dbReference type="NCBI Taxonomy" id="2138164"/>
    <lineage>
        <taxon>Bacteria</taxon>
        <taxon>Pseudomonadati</taxon>
        <taxon>Pseudomonadota</taxon>
        <taxon>Gammaproteobacteria</taxon>
        <taxon>Candidatus Kentrum</taxon>
    </lineage>
</organism>
<proteinExistence type="predicted"/>
<dbReference type="EMBL" id="CAADFQ010000045">
    <property type="protein sequence ID" value="VFK33414.1"/>
    <property type="molecule type" value="Genomic_DNA"/>
</dbReference>
<protein>
    <recommendedName>
        <fullName evidence="3">Transposase</fullName>
    </recommendedName>
</protein>